<organism evidence="1 2">
    <name type="scientific">Arctium lappa</name>
    <name type="common">Greater burdock</name>
    <name type="synonym">Lappa major</name>
    <dbReference type="NCBI Taxonomy" id="4217"/>
    <lineage>
        <taxon>Eukaryota</taxon>
        <taxon>Viridiplantae</taxon>
        <taxon>Streptophyta</taxon>
        <taxon>Embryophyta</taxon>
        <taxon>Tracheophyta</taxon>
        <taxon>Spermatophyta</taxon>
        <taxon>Magnoliopsida</taxon>
        <taxon>eudicotyledons</taxon>
        <taxon>Gunneridae</taxon>
        <taxon>Pentapetalae</taxon>
        <taxon>asterids</taxon>
        <taxon>campanulids</taxon>
        <taxon>Asterales</taxon>
        <taxon>Asteraceae</taxon>
        <taxon>Carduoideae</taxon>
        <taxon>Cardueae</taxon>
        <taxon>Arctiinae</taxon>
        <taxon>Arctium</taxon>
    </lineage>
</organism>
<reference evidence="2" key="1">
    <citation type="journal article" date="2022" name="Mol. Ecol. Resour.">
        <title>The genomes of chicory, endive, great burdock and yacon provide insights into Asteraceae palaeo-polyploidization history and plant inulin production.</title>
        <authorList>
            <person name="Fan W."/>
            <person name="Wang S."/>
            <person name="Wang H."/>
            <person name="Wang A."/>
            <person name="Jiang F."/>
            <person name="Liu H."/>
            <person name="Zhao H."/>
            <person name="Xu D."/>
            <person name="Zhang Y."/>
        </authorList>
    </citation>
    <scope>NUCLEOTIDE SEQUENCE [LARGE SCALE GENOMIC DNA]</scope>
    <source>
        <strain evidence="2">cv. Niubang</strain>
    </source>
</reference>
<dbReference type="EMBL" id="CM042051">
    <property type="protein sequence ID" value="KAI3729101.1"/>
    <property type="molecule type" value="Genomic_DNA"/>
</dbReference>
<proteinExistence type="predicted"/>
<evidence type="ECO:0000313" key="1">
    <source>
        <dbReference type="EMBL" id="KAI3729101.1"/>
    </source>
</evidence>
<protein>
    <submittedName>
        <fullName evidence="1">Uncharacterized protein</fullName>
    </submittedName>
</protein>
<keyword evidence="2" id="KW-1185">Reference proteome</keyword>
<reference evidence="1 2" key="2">
    <citation type="journal article" date="2022" name="Mol. Ecol. Resour.">
        <title>The genomes of chicory, endive, great burdock and yacon provide insights into Asteraceae paleo-polyploidization history and plant inulin production.</title>
        <authorList>
            <person name="Fan W."/>
            <person name="Wang S."/>
            <person name="Wang H."/>
            <person name="Wang A."/>
            <person name="Jiang F."/>
            <person name="Liu H."/>
            <person name="Zhao H."/>
            <person name="Xu D."/>
            <person name="Zhang Y."/>
        </authorList>
    </citation>
    <scope>NUCLEOTIDE SEQUENCE [LARGE SCALE GENOMIC DNA]</scope>
    <source>
        <strain evidence="2">cv. Niubang</strain>
    </source>
</reference>
<name>A0ACB9C4C1_ARCLA</name>
<gene>
    <name evidence="1" type="ORF">L6452_17750</name>
</gene>
<evidence type="ECO:0000313" key="2">
    <source>
        <dbReference type="Proteomes" id="UP001055879"/>
    </source>
</evidence>
<sequence length="74" mass="8702">MEPACLPAILKGHDDGDMEKKDEMRMKTMKMLKMKTMKMLKMKKRTVVTTMYRVFSVYSLVTMEEVGFHSSRHP</sequence>
<accession>A0ACB9C4C1</accession>
<comment type="caution">
    <text evidence="1">The sequence shown here is derived from an EMBL/GenBank/DDBJ whole genome shotgun (WGS) entry which is preliminary data.</text>
</comment>
<dbReference type="Proteomes" id="UP001055879">
    <property type="component" value="Linkage Group LG05"/>
</dbReference>